<reference evidence="12 13" key="1">
    <citation type="submission" date="2017-06" db="EMBL/GenBank/DDBJ databases">
        <title>Herbaspirillum phytohormonus sp. nov., isolated from the root nodule of Robinia pseudoacacia in lead-zinc mine.</title>
        <authorList>
            <person name="Fan M."/>
            <person name="Lin Y."/>
        </authorList>
    </citation>
    <scope>NUCLEOTIDE SEQUENCE [LARGE SCALE GENOMIC DNA]</scope>
    <source>
        <strain evidence="12 13">HZ10</strain>
    </source>
</reference>
<dbReference type="PANTHER" id="PTHR38035:SF1">
    <property type="entry name" value="ANCILLARY SECYEG TRANSLOCON SUBUNIT"/>
    <property type="match status" value="1"/>
</dbReference>
<feature type="transmembrane region" description="Helical" evidence="9">
    <location>
        <begin position="21"/>
        <end position="39"/>
    </location>
</feature>
<evidence type="ECO:0000313" key="13">
    <source>
        <dbReference type="Proteomes" id="UP000197596"/>
    </source>
</evidence>
<protein>
    <recommendedName>
        <fullName evidence="8">Ancillary SecYEG translocon subunit</fullName>
    </recommendedName>
</protein>
<comment type="caution">
    <text evidence="12">The sequence shown here is derived from an EMBL/GenBank/DDBJ whole genome shotgun (WGS) entry which is preliminary data.</text>
</comment>
<evidence type="ECO:0000256" key="7">
    <source>
        <dbReference type="ARBA" id="ARBA00024197"/>
    </source>
</evidence>
<evidence type="ECO:0000256" key="5">
    <source>
        <dbReference type="ARBA" id="ARBA00023136"/>
    </source>
</evidence>
<dbReference type="PIRSF" id="PIRSF006170">
    <property type="entry name" value="YfgM"/>
    <property type="match status" value="1"/>
</dbReference>
<dbReference type="InterPro" id="IPR018704">
    <property type="entry name" value="SecYEG/CpoB_TPR"/>
</dbReference>
<evidence type="ECO:0000313" key="14">
    <source>
        <dbReference type="Proteomes" id="UP000536746"/>
    </source>
</evidence>
<evidence type="ECO:0000256" key="3">
    <source>
        <dbReference type="ARBA" id="ARBA00022692"/>
    </source>
</evidence>
<evidence type="ECO:0000259" key="10">
    <source>
        <dbReference type="Pfam" id="PF09976"/>
    </source>
</evidence>
<evidence type="ECO:0000256" key="2">
    <source>
        <dbReference type="ARBA" id="ARBA00022475"/>
    </source>
</evidence>
<comment type="subcellular location">
    <subcellularLocation>
        <location evidence="1">Cell membrane</location>
        <topology evidence="1">Single-pass type II membrane protein</topology>
    </subcellularLocation>
</comment>
<evidence type="ECO:0000256" key="1">
    <source>
        <dbReference type="ARBA" id="ARBA00004401"/>
    </source>
</evidence>
<dbReference type="RefSeq" id="WP_079214501.1">
    <property type="nucleotide sequence ID" value="NZ_CP018845.1"/>
</dbReference>
<dbReference type="Pfam" id="PF09976">
    <property type="entry name" value="TPR_21"/>
    <property type="match status" value="1"/>
</dbReference>
<dbReference type="EMBL" id="NJGU01000004">
    <property type="protein sequence ID" value="OWY29697.1"/>
    <property type="molecule type" value="Genomic_DNA"/>
</dbReference>
<accession>A0A2D0B4W0</accession>
<keyword evidence="4 9" id="KW-1133">Transmembrane helix</keyword>
<keyword evidence="3 9" id="KW-0812">Transmembrane</keyword>
<evidence type="ECO:0000313" key="11">
    <source>
        <dbReference type="EMBL" id="NUU02857.1"/>
    </source>
</evidence>
<dbReference type="OrthoDB" id="8521102at2"/>
<keyword evidence="5 9" id="KW-0472">Membrane</keyword>
<evidence type="ECO:0000256" key="6">
    <source>
        <dbReference type="ARBA" id="ARBA00023186"/>
    </source>
</evidence>
<organism evidence="12 13">
    <name type="scientific">Herbaspirillum robiniae</name>
    <dbReference type="NCBI Taxonomy" id="2014887"/>
    <lineage>
        <taxon>Bacteria</taxon>
        <taxon>Pseudomonadati</taxon>
        <taxon>Pseudomonadota</taxon>
        <taxon>Betaproteobacteria</taxon>
        <taxon>Burkholderiales</taxon>
        <taxon>Oxalobacteraceae</taxon>
        <taxon>Herbaspirillum</taxon>
    </lineage>
</organism>
<reference evidence="11 14" key="2">
    <citation type="journal article" date="2020" name="Front. Plant Sci.">
        <title>Isolation of Rhizosphere Bacteria That Improve Quality and Water Stress Tolerance in Greenhouse Ornamentals.</title>
        <authorList>
            <person name="Nordstedt N.P."/>
            <person name="Jones M.L."/>
        </authorList>
    </citation>
    <scope>NUCLEOTIDE SEQUENCE [LARGE SCALE GENOMIC DNA]</scope>
    <source>
        <strain evidence="11 14">C6C2</strain>
    </source>
</reference>
<comment type="similarity">
    <text evidence="7">Belongs to the YfgM family.</text>
</comment>
<proteinExistence type="inferred from homology"/>
<dbReference type="SUPFAM" id="SSF48452">
    <property type="entry name" value="TPR-like"/>
    <property type="match status" value="1"/>
</dbReference>
<dbReference type="InterPro" id="IPR026039">
    <property type="entry name" value="YfgM"/>
</dbReference>
<dbReference type="AlphaFoldDB" id="A0A2D0B4W0"/>
<keyword evidence="14" id="KW-1185">Reference proteome</keyword>
<feature type="domain" description="Ancillary SecYEG translocon subunit/Cell division coordinator CpoB TPR" evidence="10">
    <location>
        <begin position="15"/>
        <end position="208"/>
    </location>
</feature>
<dbReference type="InterPro" id="IPR011990">
    <property type="entry name" value="TPR-like_helical_dom_sf"/>
</dbReference>
<dbReference type="Proteomes" id="UP000197596">
    <property type="component" value="Unassembled WGS sequence"/>
</dbReference>
<dbReference type="PANTHER" id="PTHR38035">
    <property type="entry name" value="UPF0070 PROTEIN YFGM"/>
    <property type="match status" value="1"/>
</dbReference>
<evidence type="ECO:0000256" key="9">
    <source>
        <dbReference type="SAM" id="Phobius"/>
    </source>
</evidence>
<dbReference type="GO" id="GO:0005886">
    <property type="term" value="C:plasma membrane"/>
    <property type="evidence" value="ECO:0007669"/>
    <property type="project" value="UniProtKB-SubCell"/>
</dbReference>
<dbReference type="EMBL" id="JABFMT010000015">
    <property type="protein sequence ID" value="NUU02857.1"/>
    <property type="molecule type" value="Genomic_DNA"/>
</dbReference>
<name>A0A2D0B4W0_9BURK</name>
<evidence type="ECO:0000256" key="8">
    <source>
        <dbReference type="ARBA" id="ARBA00024235"/>
    </source>
</evidence>
<gene>
    <name evidence="12" type="ORF">CEJ42_07480</name>
    <name evidence="11" type="ORF">HNO84_14725</name>
</gene>
<evidence type="ECO:0000256" key="4">
    <source>
        <dbReference type="ARBA" id="ARBA00022989"/>
    </source>
</evidence>
<sequence length="214" mass="23151">MAYDLEEQEQLDSIKAWWAKYGNLVTWLVIIALAAYAGWTGWNTWQGRQAGQASVLYEEQQKALAGKDNAKVQRAAGDIQDKFGGTAYAEMSALVAAKSAFDANDGETAKKQLQWVIDNGRGKEYKAIAAVRLAGVLLDAKAYDEALKVLSGDYPAQFAGAIADRKGDVLLAQGKRDDARAAYKLALEKTEAKDPGRQLIQIKLDAIGGEAPKA</sequence>
<dbReference type="Proteomes" id="UP000536746">
    <property type="component" value="Unassembled WGS sequence"/>
</dbReference>
<evidence type="ECO:0000313" key="12">
    <source>
        <dbReference type="EMBL" id="OWY29697.1"/>
    </source>
</evidence>
<dbReference type="GO" id="GO:0044877">
    <property type="term" value="F:protein-containing complex binding"/>
    <property type="evidence" value="ECO:0007669"/>
    <property type="project" value="InterPro"/>
</dbReference>
<keyword evidence="6" id="KW-0143">Chaperone</keyword>
<keyword evidence="2" id="KW-1003">Cell membrane</keyword>